<dbReference type="AlphaFoldDB" id="A0A1G7SU96"/>
<name>A0A1G7SU96_9LACT</name>
<keyword evidence="7 11" id="KW-0067">ATP-binding</keyword>
<dbReference type="PROSITE" id="PS50893">
    <property type="entry name" value="ABC_TRANSPORTER_2"/>
    <property type="match status" value="1"/>
</dbReference>
<accession>A0A1G7SU96</accession>
<comment type="subcellular location">
    <subcellularLocation>
        <location evidence="1">Cell membrane</location>
        <topology evidence="1">Peripheral membrane protein</topology>
    </subcellularLocation>
</comment>
<keyword evidence="4" id="KW-1003">Cell membrane</keyword>
<dbReference type="GO" id="GO:0005524">
    <property type="term" value="F:ATP binding"/>
    <property type="evidence" value="ECO:0007669"/>
    <property type="project" value="UniProtKB-KW"/>
</dbReference>
<dbReference type="PROSITE" id="PS00211">
    <property type="entry name" value="ABC_TRANSPORTER_1"/>
    <property type="match status" value="1"/>
</dbReference>
<dbReference type="SUPFAM" id="SSF52540">
    <property type="entry name" value="P-loop containing nucleoside triphosphate hydrolases"/>
    <property type="match status" value="1"/>
</dbReference>
<evidence type="ECO:0000256" key="2">
    <source>
        <dbReference type="ARBA" id="ARBA00005417"/>
    </source>
</evidence>
<keyword evidence="6" id="KW-0547">Nucleotide-binding</keyword>
<evidence type="ECO:0000256" key="8">
    <source>
        <dbReference type="ARBA" id="ARBA00022967"/>
    </source>
</evidence>
<keyword evidence="12" id="KW-1185">Reference proteome</keyword>
<keyword evidence="3" id="KW-0813">Transport</keyword>
<dbReference type="STRING" id="120956.SAMN05421791_104164"/>
<dbReference type="NCBIfam" id="TIGR01727">
    <property type="entry name" value="oligo_HPY"/>
    <property type="match status" value="1"/>
</dbReference>
<dbReference type="InterPro" id="IPR050388">
    <property type="entry name" value="ABC_Ni/Peptide_Import"/>
</dbReference>
<evidence type="ECO:0000256" key="1">
    <source>
        <dbReference type="ARBA" id="ARBA00004202"/>
    </source>
</evidence>
<evidence type="ECO:0000256" key="9">
    <source>
        <dbReference type="ARBA" id="ARBA00023136"/>
    </source>
</evidence>
<dbReference type="Gene3D" id="3.40.50.300">
    <property type="entry name" value="P-loop containing nucleotide triphosphate hydrolases"/>
    <property type="match status" value="1"/>
</dbReference>
<dbReference type="EMBL" id="FNCK01000004">
    <property type="protein sequence ID" value="SDG26647.1"/>
    <property type="molecule type" value="Genomic_DNA"/>
</dbReference>
<reference evidence="11 12" key="1">
    <citation type="submission" date="2016-10" db="EMBL/GenBank/DDBJ databases">
        <authorList>
            <person name="de Groot N.N."/>
        </authorList>
    </citation>
    <scope>NUCLEOTIDE SEQUENCE [LARGE SCALE GENOMIC DNA]</scope>
    <source>
        <strain evidence="11 12">ATCC BAA-466</strain>
    </source>
</reference>
<evidence type="ECO:0000256" key="3">
    <source>
        <dbReference type="ARBA" id="ARBA00022448"/>
    </source>
</evidence>
<dbReference type="InterPro" id="IPR017871">
    <property type="entry name" value="ABC_transporter-like_CS"/>
</dbReference>
<evidence type="ECO:0000259" key="10">
    <source>
        <dbReference type="PROSITE" id="PS50893"/>
    </source>
</evidence>
<dbReference type="PANTHER" id="PTHR43297">
    <property type="entry name" value="OLIGOPEPTIDE TRANSPORT ATP-BINDING PROTEIN APPD"/>
    <property type="match status" value="1"/>
</dbReference>
<dbReference type="Pfam" id="PF00005">
    <property type="entry name" value="ABC_tran"/>
    <property type="match status" value="1"/>
</dbReference>
<evidence type="ECO:0000313" key="11">
    <source>
        <dbReference type="EMBL" id="SDG26647.1"/>
    </source>
</evidence>
<keyword evidence="9" id="KW-0472">Membrane</keyword>
<sequence>MVDLLDLRNVSVQYETDSGTVYAVNDLNLSIGKKETLGLVGETGAGKTTTALAIMQLIQDPPGKITSGEILLEGQDLMNVKEKDMFNIRGNKISMIFQDPMTSLNPIMTVGDQIKEVIELHQDLSKEETIAKAEEMLELVGIQKERLNDYPHQFSGGMKQRVVIAMALACNPELIIADEPTTALDVTIQAQVLELMKELKDKYDTSMILITHDLGVVAEICDYVSVIYAGTIVEHASVEDLYNEPLHPYTRGLFDSIPSADEDVDKLKVIPGTTPDPSDLPTGCRFHPRCKHCMEICKYKFPEFREARPGHYVACHLYNEEGVENLDQQ</sequence>
<dbReference type="RefSeq" id="WP_090289836.1">
    <property type="nucleotide sequence ID" value="NZ_FNCK01000004.1"/>
</dbReference>
<dbReference type="PANTHER" id="PTHR43297:SF14">
    <property type="entry name" value="ATPASE AAA-TYPE CORE DOMAIN-CONTAINING PROTEIN"/>
    <property type="match status" value="1"/>
</dbReference>
<dbReference type="GO" id="GO:0016887">
    <property type="term" value="F:ATP hydrolysis activity"/>
    <property type="evidence" value="ECO:0007669"/>
    <property type="project" value="InterPro"/>
</dbReference>
<gene>
    <name evidence="11" type="ORF">SAMN05421791_104164</name>
</gene>
<keyword evidence="8" id="KW-1278">Translocase</keyword>
<keyword evidence="5" id="KW-0997">Cell inner membrane</keyword>
<dbReference type="InterPro" id="IPR027417">
    <property type="entry name" value="P-loop_NTPase"/>
</dbReference>
<dbReference type="InterPro" id="IPR013563">
    <property type="entry name" value="Oligopep_ABC_C"/>
</dbReference>
<dbReference type="GO" id="GO:0015833">
    <property type="term" value="P:peptide transport"/>
    <property type="evidence" value="ECO:0007669"/>
    <property type="project" value="InterPro"/>
</dbReference>
<organism evidence="11 12">
    <name type="scientific">Facklamia miroungae</name>
    <dbReference type="NCBI Taxonomy" id="120956"/>
    <lineage>
        <taxon>Bacteria</taxon>
        <taxon>Bacillati</taxon>
        <taxon>Bacillota</taxon>
        <taxon>Bacilli</taxon>
        <taxon>Lactobacillales</taxon>
        <taxon>Aerococcaceae</taxon>
        <taxon>Facklamia</taxon>
    </lineage>
</organism>
<dbReference type="OrthoDB" id="9802264at2"/>
<evidence type="ECO:0000256" key="7">
    <source>
        <dbReference type="ARBA" id="ARBA00022840"/>
    </source>
</evidence>
<dbReference type="SMART" id="SM00382">
    <property type="entry name" value="AAA"/>
    <property type="match status" value="1"/>
</dbReference>
<dbReference type="FunFam" id="3.40.50.300:FF:000016">
    <property type="entry name" value="Oligopeptide ABC transporter ATP-binding component"/>
    <property type="match status" value="1"/>
</dbReference>
<dbReference type="CDD" id="cd03257">
    <property type="entry name" value="ABC_NikE_OppD_transporters"/>
    <property type="match status" value="1"/>
</dbReference>
<comment type="similarity">
    <text evidence="2">Belongs to the ABC transporter superfamily.</text>
</comment>
<evidence type="ECO:0000256" key="4">
    <source>
        <dbReference type="ARBA" id="ARBA00022475"/>
    </source>
</evidence>
<dbReference type="Pfam" id="PF08352">
    <property type="entry name" value="oligo_HPY"/>
    <property type="match status" value="1"/>
</dbReference>
<dbReference type="GO" id="GO:0005886">
    <property type="term" value="C:plasma membrane"/>
    <property type="evidence" value="ECO:0007669"/>
    <property type="project" value="UniProtKB-SubCell"/>
</dbReference>
<dbReference type="InterPro" id="IPR003593">
    <property type="entry name" value="AAA+_ATPase"/>
</dbReference>
<feature type="domain" description="ABC transporter" evidence="10">
    <location>
        <begin position="7"/>
        <end position="254"/>
    </location>
</feature>
<dbReference type="InterPro" id="IPR003439">
    <property type="entry name" value="ABC_transporter-like_ATP-bd"/>
</dbReference>
<evidence type="ECO:0000313" key="12">
    <source>
        <dbReference type="Proteomes" id="UP000199708"/>
    </source>
</evidence>
<protein>
    <submittedName>
        <fullName evidence="11">Peptide/nickel transport system ATP-binding protein</fullName>
    </submittedName>
</protein>
<dbReference type="Proteomes" id="UP000199708">
    <property type="component" value="Unassembled WGS sequence"/>
</dbReference>
<evidence type="ECO:0000256" key="6">
    <source>
        <dbReference type="ARBA" id="ARBA00022741"/>
    </source>
</evidence>
<evidence type="ECO:0000256" key="5">
    <source>
        <dbReference type="ARBA" id="ARBA00022519"/>
    </source>
</evidence>
<proteinExistence type="inferred from homology"/>